<reference evidence="1 2" key="1">
    <citation type="submission" date="2010-03" db="EMBL/GenBank/DDBJ databases">
        <title>The genome sequence of Alistipes shahii WAL 8301.</title>
        <authorList>
            <consortium name="metaHIT consortium -- http://www.metahit.eu/"/>
            <person name="Pajon A."/>
            <person name="Turner K."/>
            <person name="Parkhill J."/>
        </authorList>
    </citation>
    <scope>NUCLEOTIDE SEQUENCE [LARGE SCALE GENOMIC DNA]</scope>
    <source>
        <strain evidence="1 2">WAL 8301</strain>
    </source>
</reference>
<dbReference type="HOGENOM" id="CLU_3264727_0_0_10"/>
<dbReference type="AlphaFoldDB" id="D4IP34"/>
<protein>
    <submittedName>
        <fullName evidence="1">Uncharacterized protein</fullName>
    </submittedName>
</protein>
<proteinExistence type="predicted"/>
<sequence length="41" mass="4290">MTDHAGRAAAVGGEKEVIAEYLPIGKKARPVFSGTGRGFML</sequence>
<accession>D4IP34</accession>
<keyword evidence="2" id="KW-1185">Reference proteome</keyword>
<name>D4IP34_9BACT</name>
<evidence type="ECO:0000313" key="2">
    <source>
        <dbReference type="Proteomes" id="UP000008794"/>
    </source>
</evidence>
<dbReference type="Proteomes" id="UP000008794">
    <property type="component" value="Chromosome"/>
</dbReference>
<dbReference type="KEGG" id="ash:AL1_24770"/>
<dbReference type="EMBL" id="FP929032">
    <property type="protein sequence ID" value="CBK64696.1"/>
    <property type="molecule type" value="Genomic_DNA"/>
</dbReference>
<dbReference type="PATRIC" id="fig|717959.3.peg.977"/>
<reference evidence="1 2" key="2">
    <citation type="submission" date="2010-03" db="EMBL/GenBank/DDBJ databases">
        <authorList>
            <person name="Pajon A."/>
        </authorList>
    </citation>
    <scope>NUCLEOTIDE SEQUENCE [LARGE SCALE GENOMIC DNA]</scope>
    <source>
        <strain evidence="1 2">WAL 8301</strain>
    </source>
</reference>
<organism evidence="1 2">
    <name type="scientific">Alistipes shahii WAL 8301</name>
    <dbReference type="NCBI Taxonomy" id="717959"/>
    <lineage>
        <taxon>Bacteria</taxon>
        <taxon>Pseudomonadati</taxon>
        <taxon>Bacteroidota</taxon>
        <taxon>Bacteroidia</taxon>
        <taxon>Bacteroidales</taxon>
        <taxon>Rikenellaceae</taxon>
        <taxon>Alistipes</taxon>
    </lineage>
</organism>
<gene>
    <name evidence="1" type="ORF">AL1_24770</name>
</gene>
<evidence type="ECO:0000313" key="1">
    <source>
        <dbReference type="EMBL" id="CBK64696.1"/>
    </source>
</evidence>